<evidence type="ECO:0000313" key="2">
    <source>
        <dbReference type="Proteomes" id="UP000002489"/>
    </source>
</evidence>
<accession>A0A0D2YCS2</accession>
<reference evidence="1" key="2">
    <citation type="submission" date="2025-05" db="UniProtKB">
        <authorList>
            <consortium name="EnsemblFungi"/>
        </authorList>
    </citation>
    <scope>IDENTIFICATION</scope>
    <source>
        <strain evidence="1">4287 / CBS 123668 / FGSC 9935 / NRRL 34936</strain>
    </source>
</reference>
<dbReference type="Proteomes" id="UP000002489">
    <property type="component" value="Unassembled WGS sequence"/>
</dbReference>
<evidence type="ECO:0000313" key="1">
    <source>
        <dbReference type="EnsemblFungi" id="FOXG_14104P0"/>
    </source>
</evidence>
<name>A0A0D2YCS2_FUSOF</name>
<dbReference type="SUPFAM" id="SSF48452">
    <property type="entry name" value="TPR-like"/>
    <property type="match status" value="1"/>
</dbReference>
<sequence length="281" mass="32242">MTSFLQVNIPPPVLLYKDWPRSMPCLHILGLSALETLVDIAWLLRTMTSENAKFGLAYYTGISLACSLLGYGAESNVLMRAISKKPKETDVTMDGSTISEAIPDETFGLALDFATKTIETVLKHQGDIHTLPFVHCILVFMNHMTQHQAAISSLEEKVPWKYITFMLNTLLGSCEPGYEIQSHFRLARKNQLPRPLPEDFAMRGLIYSEAYFPNDWFQNDSIDDDERYFELPSASEERKDRIISLGYRIATTEKWLRWDEEARQFSVPEKYDITLEEEITI</sequence>
<dbReference type="EnsemblFungi" id="FOXG_12433T0">
    <property type="protein sequence ID" value="FOXG_12433P0"/>
    <property type="gene ID" value="FOXG_12433"/>
</dbReference>
<protein>
    <submittedName>
        <fullName evidence="1">Uncharacterized protein</fullName>
    </submittedName>
</protein>
<proteinExistence type="predicted"/>
<dbReference type="EnsemblFungi" id="FOXG_14104T0">
    <property type="protein sequence ID" value="FOXG_14104P0"/>
    <property type="gene ID" value="FOXG_14104"/>
</dbReference>
<organism evidence="1 2">
    <name type="scientific">Fusarium oxysporum (strain Fo5176)</name>
    <name type="common">Fusarium vascular wilt</name>
    <dbReference type="NCBI Taxonomy" id="660025"/>
    <lineage>
        <taxon>Eukaryota</taxon>
        <taxon>Fungi</taxon>
        <taxon>Dikarya</taxon>
        <taxon>Ascomycota</taxon>
        <taxon>Pezizomycotina</taxon>
        <taxon>Sordariomycetes</taxon>
        <taxon>Hypocreomycetidae</taxon>
        <taxon>Hypocreales</taxon>
        <taxon>Nectriaceae</taxon>
        <taxon>Fusarium</taxon>
        <taxon>Fusarium oxysporum species complex</taxon>
    </lineage>
</organism>
<reference evidence="2" key="1">
    <citation type="journal article" date="2012" name="Mol. Plant Microbe Interact.">
        <title>A highly conserved effector in Fusarium oxysporum is required for full virulence on Arabidopsis.</title>
        <authorList>
            <person name="Thatcher L.F."/>
            <person name="Gardiner D.M."/>
            <person name="Kazan K."/>
            <person name="Manners J."/>
        </authorList>
    </citation>
    <scope>NUCLEOTIDE SEQUENCE [LARGE SCALE GENOMIC DNA]</scope>
    <source>
        <strain evidence="2">Fo5176</strain>
    </source>
</reference>
<dbReference type="InterPro" id="IPR011990">
    <property type="entry name" value="TPR-like_helical_dom_sf"/>
</dbReference>
<dbReference type="AlphaFoldDB" id="A0A0D2YCS2"/>